<evidence type="ECO:0000313" key="1">
    <source>
        <dbReference type="EMBL" id="RXR19321.1"/>
    </source>
</evidence>
<comment type="caution">
    <text evidence="1">The sequence shown here is derived from an EMBL/GenBank/DDBJ whole genome shotgun (WGS) entry which is preliminary data.</text>
</comment>
<dbReference type="RefSeq" id="WP_129435779.1">
    <property type="nucleotide sequence ID" value="NZ_SBKO01000002.1"/>
</dbReference>
<sequence>MKIAKYIFLLLLLISGTISVFIATKDGSYFIQKRKIIDVSKDLVYKYVADKSNWDSINPWKSDSFKIINRENTDTETITYTVLLNEVENELKLEVRDTLNKKTVAIWSTKGKQSFKDKLLSVIGRGTKNDFEDRFEEALTAINNTLTREINTFSVEVNGFVKRDTIYYIQRPIVSKLEEIPNKIKTNLPQLQHILSSTGTPSNGNPFIVYHSKDTLNNKYTYSLAIPVKSKIYTTADSDILTGQINPSSTIKATLTGNYHHKPQVYEQLKAYMVKNKLEISDKFKEIEVLLKSSATDKLASKWVTEIYLPVRPKAVTKPVVAKPINSDSITKAIIKDVLGK</sequence>
<dbReference type="OrthoDB" id="9807923at2"/>
<dbReference type="Gene3D" id="3.20.80.10">
    <property type="entry name" value="Regulatory factor, effector binding domain"/>
    <property type="match status" value="1"/>
</dbReference>
<evidence type="ECO:0000313" key="2">
    <source>
        <dbReference type="Proteomes" id="UP000290283"/>
    </source>
</evidence>
<dbReference type="AlphaFoldDB" id="A0A4Q1K4H0"/>
<dbReference type="EMBL" id="SBKO01000002">
    <property type="protein sequence ID" value="RXR19321.1"/>
    <property type="molecule type" value="Genomic_DNA"/>
</dbReference>
<name>A0A4Q1K4H0_9FLAO</name>
<dbReference type="InterPro" id="IPR011256">
    <property type="entry name" value="Reg_factor_effector_dom_sf"/>
</dbReference>
<dbReference type="SUPFAM" id="SSF55136">
    <property type="entry name" value="Probable bacterial effector-binding domain"/>
    <property type="match status" value="1"/>
</dbReference>
<protein>
    <submittedName>
        <fullName evidence="1">AraC family transcriptional regulator</fullName>
    </submittedName>
</protein>
<keyword evidence="2" id="KW-1185">Reference proteome</keyword>
<reference evidence="2" key="1">
    <citation type="submission" date="2019-01" db="EMBL/GenBank/DDBJ databases">
        <title>Cytophagaceae bacterium strain CAR-16.</title>
        <authorList>
            <person name="Chen W.-M."/>
        </authorList>
    </citation>
    <scope>NUCLEOTIDE SEQUENCE [LARGE SCALE GENOMIC DNA]</scope>
    <source>
        <strain evidence="2">LLJ-11</strain>
    </source>
</reference>
<organism evidence="1 2">
    <name type="scientific">Flavobacterium amnicola</name>
    <dbReference type="NCBI Taxonomy" id="2506422"/>
    <lineage>
        <taxon>Bacteria</taxon>
        <taxon>Pseudomonadati</taxon>
        <taxon>Bacteroidota</taxon>
        <taxon>Flavobacteriia</taxon>
        <taxon>Flavobacteriales</taxon>
        <taxon>Flavobacteriaceae</taxon>
        <taxon>Flavobacterium</taxon>
    </lineage>
</organism>
<dbReference type="Proteomes" id="UP000290283">
    <property type="component" value="Unassembled WGS sequence"/>
</dbReference>
<gene>
    <name evidence="1" type="ORF">EQG63_07715</name>
</gene>
<proteinExistence type="predicted"/>
<accession>A0A4Q1K4H0</accession>